<evidence type="ECO:0000256" key="3">
    <source>
        <dbReference type="PROSITE-ProRule" id="PRU00221"/>
    </source>
</evidence>
<dbReference type="PANTHER" id="PTHR19872">
    <property type="entry name" value="UBIQUITIN LIGASE SPECIFICITY FACTOR/HREP PROTEIN"/>
    <property type="match status" value="1"/>
</dbReference>
<evidence type="ECO:0000256" key="4">
    <source>
        <dbReference type="SAM" id="Phobius"/>
    </source>
</evidence>
<feature type="repeat" description="WD" evidence="3">
    <location>
        <begin position="536"/>
        <end position="567"/>
    </location>
</feature>
<dbReference type="Pfam" id="PF00646">
    <property type="entry name" value="F-box"/>
    <property type="match status" value="1"/>
</dbReference>
<evidence type="ECO:0000313" key="7">
    <source>
        <dbReference type="Proteomes" id="UP000472273"/>
    </source>
</evidence>
<feature type="transmembrane region" description="Helical" evidence="4">
    <location>
        <begin position="188"/>
        <end position="210"/>
    </location>
</feature>
<dbReference type="Gene3D" id="1.20.1280.50">
    <property type="match status" value="1"/>
</dbReference>
<dbReference type="PRINTS" id="PR00320">
    <property type="entry name" value="GPROTEINBRPT"/>
</dbReference>
<keyword evidence="4" id="KW-0812">Transmembrane</keyword>
<keyword evidence="4" id="KW-0472">Membrane</keyword>
<feature type="repeat" description="WD" evidence="3">
    <location>
        <begin position="415"/>
        <end position="456"/>
    </location>
</feature>
<dbReference type="PROSITE" id="PS50294">
    <property type="entry name" value="WD_REPEATS_REGION"/>
    <property type="match status" value="2"/>
</dbReference>
<dbReference type="PROSITE" id="PS50082">
    <property type="entry name" value="WD_REPEATS_2"/>
    <property type="match status" value="3"/>
</dbReference>
<reference evidence="6" key="2">
    <citation type="submission" date="2025-09" db="UniProtKB">
        <authorList>
            <consortium name="Ensembl"/>
        </authorList>
    </citation>
    <scope>IDENTIFICATION</scope>
</reference>
<gene>
    <name evidence="6" type="primary">FBXW10B</name>
</gene>
<keyword evidence="7" id="KW-1185">Reference proteome</keyword>
<name>A0A670XNA6_PSETE</name>
<feature type="domain" description="F-box" evidence="5">
    <location>
        <begin position="271"/>
        <end position="306"/>
    </location>
</feature>
<dbReference type="SUPFAM" id="SSF50978">
    <property type="entry name" value="WD40 repeat-like"/>
    <property type="match status" value="1"/>
</dbReference>
<dbReference type="Ensembl" id="ENSPTXT00000000570.1">
    <property type="protein sequence ID" value="ENSPTXP00000000551.1"/>
    <property type="gene ID" value="ENSPTXG00000000488.1"/>
</dbReference>
<dbReference type="InterPro" id="IPR020472">
    <property type="entry name" value="WD40_PAC1"/>
</dbReference>
<dbReference type="Gene3D" id="2.130.10.10">
    <property type="entry name" value="YVTN repeat-like/Quinoprotein amine dehydrogenase"/>
    <property type="match status" value="1"/>
</dbReference>
<reference evidence="6" key="1">
    <citation type="submission" date="2025-08" db="UniProtKB">
        <authorList>
            <consortium name="Ensembl"/>
        </authorList>
    </citation>
    <scope>IDENTIFICATION</scope>
</reference>
<proteinExistence type="predicted"/>
<sequence>MEQDPDLEYKLQYTPDLRCEKETDLVPVCYRCKSCILSWKIFSTREWFVRASQATQRTFVMGIINRFQSYDLLKYSWNLLQAIDTKDFTYSRSCVSSTFRVSSALDRAMDPQKLAQSMADLWRWFGGSCFWTKANYILLLLQMCDSQLLLMAGTLIRILLNEHETAMEKGNFYYLPELKDSSINYSDFAFGLINVILALHSITCTFFFFLTTGNVRVQKIWSKQSDNIFRKALYDLENETNYFAVLTLHPTTPPASPQQSSSKFRDFIRYLPIHLSKSILRMLDMKTLARCASVSPHWNFLIKQLKCDLIANYALRSQISVFQVCVNYPSKLVEASMSGNSKFGLWKETRKGECRNYIMPVKVNQVPNLMFAFYFSLDSNRVIHSTAGRLLAFGSLDRKVRFLDIEKIKNVPPIFSGHAGSIRSLYLHEDRGFLLSGSYDLSIRLWNIRKGTCVKLFLGHKGNITCLDVCKSRFVSGSKDCTAKLWDMKTGRCIKTFTHKAYVWAAKMNEVHIVTSCDKGLVKVWHAESYVLIKVLEGHRGAIKCLSFDEWHLLTGSSDGYILAWSMVGKHKRCLMGFRHPKEVLSLAFLYLRVISGCADGKIRIFNFFSGICLRVMRANSRGDPVVSFCILENRYVKSSYFLKANQCNLNWNL</sequence>
<organism evidence="6 7">
    <name type="scientific">Pseudonaja textilis</name>
    <name type="common">Eastern brown snake</name>
    <dbReference type="NCBI Taxonomy" id="8673"/>
    <lineage>
        <taxon>Eukaryota</taxon>
        <taxon>Metazoa</taxon>
        <taxon>Chordata</taxon>
        <taxon>Craniata</taxon>
        <taxon>Vertebrata</taxon>
        <taxon>Euteleostomi</taxon>
        <taxon>Lepidosauria</taxon>
        <taxon>Squamata</taxon>
        <taxon>Bifurcata</taxon>
        <taxon>Unidentata</taxon>
        <taxon>Episquamata</taxon>
        <taxon>Toxicofera</taxon>
        <taxon>Serpentes</taxon>
        <taxon>Colubroidea</taxon>
        <taxon>Elapidae</taxon>
        <taxon>Hydrophiinae</taxon>
        <taxon>Pseudonaja</taxon>
    </lineage>
</organism>
<evidence type="ECO:0000256" key="2">
    <source>
        <dbReference type="ARBA" id="ARBA00022737"/>
    </source>
</evidence>
<dbReference type="GeneTree" id="ENSGT00940000158003"/>
<dbReference type="CDD" id="cd00200">
    <property type="entry name" value="WD40"/>
    <property type="match status" value="1"/>
</dbReference>
<dbReference type="InterPro" id="IPR051075">
    <property type="entry name" value="SCF_subunit_WD-repeat"/>
</dbReference>
<keyword evidence="4" id="KW-1133">Transmembrane helix</keyword>
<keyword evidence="1 3" id="KW-0853">WD repeat</keyword>
<dbReference type="CDD" id="cd22136">
    <property type="entry name" value="F-box_FBXW10"/>
    <property type="match status" value="1"/>
</dbReference>
<evidence type="ECO:0000256" key="1">
    <source>
        <dbReference type="ARBA" id="ARBA00022574"/>
    </source>
</evidence>
<dbReference type="PROSITE" id="PS00678">
    <property type="entry name" value="WD_REPEATS_1"/>
    <property type="match status" value="1"/>
</dbReference>
<evidence type="ECO:0000259" key="5">
    <source>
        <dbReference type="Pfam" id="PF00646"/>
    </source>
</evidence>
<dbReference type="InterPro" id="IPR036047">
    <property type="entry name" value="F-box-like_dom_sf"/>
</dbReference>
<dbReference type="InterPro" id="IPR001680">
    <property type="entry name" value="WD40_rpt"/>
</dbReference>
<dbReference type="AlphaFoldDB" id="A0A670XNA6"/>
<dbReference type="Proteomes" id="UP000472273">
    <property type="component" value="Unplaced"/>
</dbReference>
<dbReference type="SUPFAM" id="SSF81383">
    <property type="entry name" value="F-box domain"/>
    <property type="match status" value="1"/>
</dbReference>
<feature type="repeat" description="WD" evidence="3">
    <location>
        <begin position="457"/>
        <end position="496"/>
    </location>
</feature>
<dbReference type="InterPro" id="IPR015943">
    <property type="entry name" value="WD40/YVTN_repeat-like_dom_sf"/>
</dbReference>
<dbReference type="InterPro" id="IPR001810">
    <property type="entry name" value="F-box_dom"/>
</dbReference>
<keyword evidence="2" id="KW-0677">Repeat</keyword>
<accession>A0A670XNA6</accession>
<dbReference type="InterPro" id="IPR019775">
    <property type="entry name" value="WD40_repeat_CS"/>
</dbReference>
<protein>
    <recommendedName>
        <fullName evidence="5">F-box domain-containing protein</fullName>
    </recommendedName>
</protein>
<dbReference type="Pfam" id="PF00400">
    <property type="entry name" value="WD40"/>
    <property type="match status" value="3"/>
</dbReference>
<evidence type="ECO:0000313" key="6">
    <source>
        <dbReference type="Ensembl" id="ENSPTXP00000000551.1"/>
    </source>
</evidence>
<dbReference type="PANTHER" id="PTHR19872:SF7">
    <property type="entry name" value="F-BOX AND WD REPEAT DOMAIN CONTAINING PROTEIN 10B-RELATED"/>
    <property type="match status" value="1"/>
</dbReference>
<dbReference type="InterPro" id="IPR036322">
    <property type="entry name" value="WD40_repeat_dom_sf"/>
</dbReference>
<dbReference type="SMART" id="SM00320">
    <property type="entry name" value="WD40"/>
    <property type="match status" value="6"/>
</dbReference>